<organism evidence="4 5">
    <name type="scientific">Actinocatenispora rupis</name>
    <dbReference type="NCBI Taxonomy" id="519421"/>
    <lineage>
        <taxon>Bacteria</taxon>
        <taxon>Bacillati</taxon>
        <taxon>Actinomycetota</taxon>
        <taxon>Actinomycetes</taxon>
        <taxon>Micromonosporales</taxon>
        <taxon>Micromonosporaceae</taxon>
        <taxon>Actinocatenispora</taxon>
    </lineage>
</organism>
<gene>
    <name evidence="4" type="ORF">Aru02nite_13770</name>
</gene>
<feature type="domain" description="Solute-binding protein family 5" evidence="3">
    <location>
        <begin position="112"/>
        <end position="496"/>
    </location>
</feature>
<evidence type="ECO:0000256" key="1">
    <source>
        <dbReference type="SAM" id="MobiDB-lite"/>
    </source>
</evidence>
<dbReference type="Pfam" id="PF00496">
    <property type="entry name" value="SBP_bac_5"/>
    <property type="match status" value="1"/>
</dbReference>
<dbReference type="GO" id="GO:1904680">
    <property type="term" value="F:peptide transmembrane transporter activity"/>
    <property type="evidence" value="ECO:0007669"/>
    <property type="project" value="TreeGrafter"/>
</dbReference>
<reference evidence="4" key="1">
    <citation type="submission" date="2021-01" db="EMBL/GenBank/DDBJ databases">
        <title>Whole genome shotgun sequence of Actinocatenispora rupis NBRC 107355.</title>
        <authorList>
            <person name="Komaki H."/>
            <person name="Tamura T."/>
        </authorList>
    </citation>
    <scope>NUCLEOTIDE SEQUENCE</scope>
    <source>
        <strain evidence="4">NBRC 107355</strain>
    </source>
</reference>
<dbReference type="AlphaFoldDB" id="A0A8J3J8W7"/>
<dbReference type="InterPro" id="IPR000914">
    <property type="entry name" value="SBP_5_dom"/>
</dbReference>
<dbReference type="EMBL" id="BOMB01000008">
    <property type="protein sequence ID" value="GID10488.1"/>
    <property type="molecule type" value="Genomic_DNA"/>
</dbReference>
<dbReference type="PROSITE" id="PS51257">
    <property type="entry name" value="PROKAR_LIPOPROTEIN"/>
    <property type="match status" value="1"/>
</dbReference>
<proteinExistence type="predicted"/>
<dbReference type="Proteomes" id="UP000612808">
    <property type="component" value="Unassembled WGS sequence"/>
</dbReference>
<evidence type="ECO:0000256" key="2">
    <source>
        <dbReference type="SAM" id="SignalP"/>
    </source>
</evidence>
<comment type="caution">
    <text evidence="4">The sequence shown here is derived from an EMBL/GenBank/DDBJ whole genome shotgun (WGS) entry which is preliminary data.</text>
</comment>
<evidence type="ECO:0000313" key="5">
    <source>
        <dbReference type="Proteomes" id="UP000612808"/>
    </source>
</evidence>
<dbReference type="Gene3D" id="3.10.105.10">
    <property type="entry name" value="Dipeptide-binding Protein, Domain 3"/>
    <property type="match status" value="1"/>
</dbReference>
<dbReference type="GO" id="GO:0042597">
    <property type="term" value="C:periplasmic space"/>
    <property type="evidence" value="ECO:0007669"/>
    <property type="project" value="UniProtKB-ARBA"/>
</dbReference>
<evidence type="ECO:0000313" key="4">
    <source>
        <dbReference type="EMBL" id="GID10488.1"/>
    </source>
</evidence>
<dbReference type="SUPFAM" id="SSF53850">
    <property type="entry name" value="Periplasmic binding protein-like II"/>
    <property type="match status" value="1"/>
</dbReference>
<keyword evidence="5" id="KW-1185">Reference proteome</keyword>
<dbReference type="PANTHER" id="PTHR30290:SF83">
    <property type="entry name" value="ABC TRANSPORTER SUBSTRATE-BINDING PROTEIN"/>
    <property type="match status" value="1"/>
</dbReference>
<name>A0A8J3J8W7_9ACTN</name>
<dbReference type="GO" id="GO:0015833">
    <property type="term" value="P:peptide transport"/>
    <property type="evidence" value="ECO:0007669"/>
    <property type="project" value="TreeGrafter"/>
</dbReference>
<dbReference type="GO" id="GO:0043190">
    <property type="term" value="C:ATP-binding cassette (ABC) transporter complex"/>
    <property type="evidence" value="ECO:0007669"/>
    <property type="project" value="InterPro"/>
</dbReference>
<evidence type="ECO:0000259" key="3">
    <source>
        <dbReference type="Pfam" id="PF00496"/>
    </source>
</evidence>
<sequence length="583" mass="63019">MRRRAALAALSALVLAGSLAACSKNTGTGDGGGNEHHSEQTSAIATDPKDSMGPAAAVKGATTGGTFHYLEESDFEHLDPQRTYIVDAMAVEHLFVRTLTMFKETGDGKVTLVGDLAKTPGKDVKGDCRQWRFTLKSGLRYEDGSPITAADVAYGVARSFSPDMSEGPTYIQSWLTGSDDYNATYKGPYNGGAKVPPGVTVDGDDTITFTFKQPQCDMPFAASMGVTAPVPAAKDTGTKYDLRPFASGPYKIDKYLKGTSLTLVRNKYWDAKTDAVRHAYYDTFVATFGDSDVQQTQRMMASNGDDANATMYENVPAALLPKVLGDPAVKKRMIQGLSPFVSYLAINTQRVTDLKVRQALNYAMDRGAYLQARGGTITGEPATAILSPLTIGYQKYDPYPGGTHGDVAKAKELLGGKKPKLVYAYRNDSKNQPLAAVVKNALERAGFQIVLRPIDKASYYDQIGAKNNPYDLYLNTWGFDWPSAATVLPPLFNGKQIQPKGNKDYSYLNVDDVNAAIATNSAMHADKAAPEWAKLDKTIMTKYAPVVPIIATSNVTLSGTKCKNVVLSHVIGTPVFYNAYLAR</sequence>
<dbReference type="PANTHER" id="PTHR30290">
    <property type="entry name" value="PERIPLASMIC BINDING COMPONENT OF ABC TRANSPORTER"/>
    <property type="match status" value="1"/>
</dbReference>
<dbReference type="InterPro" id="IPR039424">
    <property type="entry name" value="SBP_5"/>
</dbReference>
<dbReference type="PIRSF" id="PIRSF002741">
    <property type="entry name" value="MppA"/>
    <property type="match status" value="1"/>
</dbReference>
<feature type="signal peptide" evidence="2">
    <location>
        <begin position="1"/>
        <end position="20"/>
    </location>
</feature>
<dbReference type="CDD" id="cd08506">
    <property type="entry name" value="PBP2_clavulanate_OppA2"/>
    <property type="match status" value="1"/>
</dbReference>
<dbReference type="Gene3D" id="3.40.190.10">
    <property type="entry name" value="Periplasmic binding protein-like II"/>
    <property type="match status" value="1"/>
</dbReference>
<protein>
    <submittedName>
        <fullName evidence="4">ABC transporter</fullName>
    </submittedName>
</protein>
<accession>A0A8J3J8W7</accession>
<feature type="chain" id="PRO_5035221825" evidence="2">
    <location>
        <begin position="21"/>
        <end position="583"/>
    </location>
</feature>
<feature type="region of interest" description="Disordered" evidence="1">
    <location>
        <begin position="27"/>
        <end position="54"/>
    </location>
</feature>
<keyword evidence="2" id="KW-0732">Signal</keyword>
<dbReference type="InterPro" id="IPR030678">
    <property type="entry name" value="Peptide/Ni-bd"/>
</dbReference>
<dbReference type="RefSeq" id="WP_203655794.1">
    <property type="nucleotide sequence ID" value="NZ_BAAAZM010000003.1"/>
</dbReference>